<feature type="domain" description="Serine acetyltransferase N-terminal" evidence="10">
    <location>
        <begin position="5"/>
        <end position="109"/>
    </location>
</feature>
<accession>A0A520N115</accession>
<dbReference type="Gene3D" id="1.10.3130.10">
    <property type="entry name" value="serine acetyltransferase, domain 1"/>
    <property type="match status" value="1"/>
</dbReference>
<dbReference type="SUPFAM" id="SSF51161">
    <property type="entry name" value="Trimeric LpxA-like enzymes"/>
    <property type="match status" value="1"/>
</dbReference>
<sequence length="241" mass="26189">MKKDIWSTIKDEVILRIEAEPSLEPYLNQLVLSQDSLMSAVASILSSKLNSDALSSKDIKKFITDVYKNCDGLNDALVKDLIYFKDNDPACNYFSTPILFYKGYQGLATYRAANCLWNNDRHTMALFLQNRASEVFGVDIHPAAKIKGGVMIDHATGVVIGETSVIDENVSIYQGVTLGGRGKEEGDRHPKIKSGVSIYASSTILGNITIGKNSTVAAGSLVLKDVDKNTTVAGIPAKLLK</sequence>
<comment type="caution">
    <text evidence="11">The sequence shown here is derived from an EMBL/GenBank/DDBJ whole genome shotgun (WGS) entry which is preliminary data.</text>
</comment>
<evidence type="ECO:0000313" key="12">
    <source>
        <dbReference type="Proteomes" id="UP000319384"/>
    </source>
</evidence>
<dbReference type="EMBL" id="SHBH01000004">
    <property type="protein sequence ID" value="RZO27115.1"/>
    <property type="molecule type" value="Genomic_DNA"/>
</dbReference>
<dbReference type="GO" id="GO:0006535">
    <property type="term" value="P:cysteine biosynthetic process from serine"/>
    <property type="evidence" value="ECO:0007669"/>
    <property type="project" value="InterPro"/>
</dbReference>
<evidence type="ECO:0000256" key="1">
    <source>
        <dbReference type="ARBA" id="ARBA00004876"/>
    </source>
</evidence>
<organism evidence="11 12">
    <name type="scientific">SAR86 cluster bacterium</name>
    <dbReference type="NCBI Taxonomy" id="2030880"/>
    <lineage>
        <taxon>Bacteria</taxon>
        <taxon>Pseudomonadati</taxon>
        <taxon>Pseudomonadota</taxon>
        <taxon>Gammaproteobacteria</taxon>
        <taxon>SAR86 cluster</taxon>
    </lineage>
</organism>
<dbReference type="UniPathway" id="UPA00136">
    <property type="reaction ID" value="UER00199"/>
</dbReference>
<evidence type="ECO:0000256" key="2">
    <source>
        <dbReference type="ARBA" id="ARBA00007274"/>
    </source>
</evidence>
<evidence type="ECO:0000256" key="7">
    <source>
        <dbReference type="ARBA" id="ARBA00023192"/>
    </source>
</evidence>
<dbReference type="Pfam" id="PF06426">
    <property type="entry name" value="SATase_N"/>
    <property type="match status" value="1"/>
</dbReference>
<evidence type="ECO:0000259" key="10">
    <source>
        <dbReference type="SMART" id="SM00971"/>
    </source>
</evidence>
<dbReference type="GO" id="GO:0009001">
    <property type="term" value="F:serine O-acetyltransferase activity"/>
    <property type="evidence" value="ECO:0007669"/>
    <property type="project" value="UniProtKB-EC"/>
</dbReference>
<dbReference type="InterPro" id="IPR042122">
    <property type="entry name" value="Ser_AcTrfase_N_sf"/>
</dbReference>
<dbReference type="Proteomes" id="UP000319384">
    <property type="component" value="Unassembled WGS sequence"/>
</dbReference>
<proteinExistence type="inferred from homology"/>
<keyword evidence="6 11" id="KW-0808">Transferase</keyword>
<comment type="catalytic activity">
    <reaction evidence="9">
        <text>L-serine + acetyl-CoA = O-acetyl-L-serine + CoA</text>
        <dbReference type="Rhea" id="RHEA:24560"/>
        <dbReference type="ChEBI" id="CHEBI:33384"/>
        <dbReference type="ChEBI" id="CHEBI:57287"/>
        <dbReference type="ChEBI" id="CHEBI:57288"/>
        <dbReference type="ChEBI" id="CHEBI:58340"/>
        <dbReference type="EC" id="2.3.1.30"/>
    </reaction>
</comment>
<keyword evidence="7" id="KW-0198">Cysteine biosynthesis</keyword>
<dbReference type="InterPro" id="IPR001451">
    <property type="entry name" value="Hexapep"/>
</dbReference>
<reference evidence="11 12" key="1">
    <citation type="submission" date="2019-02" db="EMBL/GenBank/DDBJ databases">
        <title>Prokaryotic population dynamics and viral predation in marine succession experiment using metagenomics: the confinement effect.</title>
        <authorList>
            <person name="Haro-Moreno J.M."/>
            <person name="Rodriguez-Valera F."/>
            <person name="Lopez-Perez M."/>
        </authorList>
    </citation>
    <scope>NUCLEOTIDE SEQUENCE [LARGE SCALE GENOMIC DNA]</scope>
    <source>
        <strain evidence="11">MED-G162</strain>
    </source>
</reference>
<dbReference type="Pfam" id="PF00132">
    <property type="entry name" value="Hexapep"/>
    <property type="match status" value="1"/>
</dbReference>
<dbReference type="FunFam" id="2.160.10.10:FF:000002">
    <property type="entry name" value="Serine acetyltransferase"/>
    <property type="match status" value="1"/>
</dbReference>
<evidence type="ECO:0000256" key="9">
    <source>
        <dbReference type="ARBA" id="ARBA00049486"/>
    </source>
</evidence>
<dbReference type="PANTHER" id="PTHR42811">
    <property type="entry name" value="SERINE ACETYLTRANSFERASE"/>
    <property type="match status" value="1"/>
</dbReference>
<dbReference type="InterPro" id="IPR010493">
    <property type="entry name" value="Ser_AcTrfase_N"/>
</dbReference>
<comment type="pathway">
    <text evidence="1">Amino-acid biosynthesis; L-cysteine biosynthesis; L-cysteine from L-serine: step 1/2.</text>
</comment>
<dbReference type="SMART" id="SM00971">
    <property type="entry name" value="SATase_N"/>
    <property type="match status" value="1"/>
</dbReference>
<keyword evidence="5" id="KW-0028">Amino-acid biosynthesis</keyword>
<evidence type="ECO:0000313" key="11">
    <source>
        <dbReference type="EMBL" id="RZO27115.1"/>
    </source>
</evidence>
<gene>
    <name evidence="11" type="primary">cysE</name>
    <name evidence="11" type="ORF">EVA95_00875</name>
</gene>
<evidence type="ECO:0000256" key="3">
    <source>
        <dbReference type="ARBA" id="ARBA00013266"/>
    </source>
</evidence>
<dbReference type="CDD" id="cd03354">
    <property type="entry name" value="LbH_SAT"/>
    <property type="match status" value="1"/>
</dbReference>
<protein>
    <recommendedName>
        <fullName evidence="4">Serine acetyltransferase</fullName>
        <ecNumber evidence="3">2.3.1.30</ecNumber>
    </recommendedName>
</protein>
<evidence type="ECO:0000256" key="6">
    <source>
        <dbReference type="ARBA" id="ARBA00022679"/>
    </source>
</evidence>
<dbReference type="Gene3D" id="2.160.10.10">
    <property type="entry name" value="Hexapeptide repeat proteins"/>
    <property type="match status" value="1"/>
</dbReference>
<comment type="similarity">
    <text evidence="2">Belongs to the transferase hexapeptide repeat family.</text>
</comment>
<evidence type="ECO:0000256" key="8">
    <source>
        <dbReference type="ARBA" id="ARBA00023315"/>
    </source>
</evidence>
<dbReference type="EC" id="2.3.1.30" evidence="3"/>
<keyword evidence="8 11" id="KW-0012">Acyltransferase</keyword>
<dbReference type="NCBIfam" id="NF041874">
    <property type="entry name" value="EPS_EpsC"/>
    <property type="match status" value="1"/>
</dbReference>
<dbReference type="InterPro" id="IPR011004">
    <property type="entry name" value="Trimer_LpxA-like_sf"/>
</dbReference>
<dbReference type="InterPro" id="IPR045304">
    <property type="entry name" value="LbH_SAT"/>
</dbReference>
<evidence type="ECO:0000256" key="5">
    <source>
        <dbReference type="ARBA" id="ARBA00022605"/>
    </source>
</evidence>
<evidence type="ECO:0000256" key="4">
    <source>
        <dbReference type="ARBA" id="ARBA00018522"/>
    </source>
</evidence>
<dbReference type="GO" id="GO:0005737">
    <property type="term" value="C:cytoplasm"/>
    <property type="evidence" value="ECO:0007669"/>
    <property type="project" value="InterPro"/>
</dbReference>
<name>A0A520N115_9GAMM</name>
<dbReference type="InterPro" id="IPR053376">
    <property type="entry name" value="Serine_acetyltransferase"/>
</dbReference>
<dbReference type="AlphaFoldDB" id="A0A520N115"/>